<dbReference type="CDD" id="cd00761">
    <property type="entry name" value="Glyco_tranf_GTA_type"/>
    <property type="match status" value="1"/>
</dbReference>
<dbReference type="AlphaFoldDB" id="A0A1H0BZB7"/>
<feature type="domain" description="Glycosyltransferase 2-like" evidence="1">
    <location>
        <begin position="7"/>
        <end position="145"/>
    </location>
</feature>
<evidence type="ECO:0000313" key="3">
    <source>
        <dbReference type="Proteomes" id="UP000199602"/>
    </source>
</evidence>
<dbReference type="SUPFAM" id="SSF53448">
    <property type="entry name" value="Nucleotide-diphospho-sugar transferases"/>
    <property type="match status" value="1"/>
</dbReference>
<dbReference type="EMBL" id="FNIN01000002">
    <property type="protein sequence ID" value="SDN50902.1"/>
    <property type="molecule type" value="Genomic_DNA"/>
</dbReference>
<dbReference type="GO" id="GO:0016758">
    <property type="term" value="F:hexosyltransferase activity"/>
    <property type="evidence" value="ECO:0007669"/>
    <property type="project" value="UniProtKB-ARBA"/>
</dbReference>
<dbReference type="InterPro" id="IPR001173">
    <property type="entry name" value="Glyco_trans_2-like"/>
</dbReference>
<dbReference type="STRING" id="206665.SAMN04488516_102345"/>
<dbReference type="Proteomes" id="UP000199602">
    <property type="component" value="Unassembled WGS sequence"/>
</dbReference>
<evidence type="ECO:0000313" key="2">
    <source>
        <dbReference type="EMBL" id="SDN50902.1"/>
    </source>
</evidence>
<keyword evidence="2" id="KW-0808">Transferase</keyword>
<gene>
    <name evidence="2" type="ORF">SAMN04488516_102345</name>
</gene>
<dbReference type="OrthoDB" id="5379872at2"/>
<protein>
    <submittedName>
        <fullName evidence="2">Abequosyltransferase</fullName>
    </submittedName>
</protein>
<organism evidence="2 3">
    <name type="scientific">Desulfonauticus submarinus</name>
    <dbReference type="NCBI Taxonomy" id="206665"/>
    <lineage>
        <taxon>Bacteria</taxon>
        <taxon>Pseudomonadati</taxon>
        <taxon>Thermodesulfobacteriota</taxon>
        <taxon>Desulfovibrionia</taxon>
        <taxon>Desulfovibrionales</taxon>
        <taxon>Desulfonauticaceae</taxon>
        <taxon>Desulfonauticus</taxon>
    </lineage>
</organism>
<evidence type="ECO:0000259" key="1">
    <source>
        <dbReference type="Pfam" id="PF00535"/>
    </source>
</evidence>
<dbReference type="PANTHER" id="PTHR22916:SF3">
    <property type="entry name" value="UDP-GLCNAC:BETAGAL BETA-1,3-N-ACETYLGLUCOSAMINYLTRANSFERASE-LIKE PROTEIN 1"/>
    <property type="match status" value="1"/>
</dbReference>
<keyword evidence="3" id="KW-1185">Reference proteome</keyword>
<dbReference type="RefSeq" id="WP_092063822.1">
    <property type="nucleotide sequence ID" value="NZ_FNIN01000002.1"/>
</dbReference>
<name>A0A1H0BZB7_9BACT</name>
<dbReference type="Pfam" id="PF00535">
    <property type="entry name" value="Glycos_transf_2"/>
    <property type="match status" value="1"/>
</dbReference>
<sequence>MTKPLLSICIPTYNRAKFLPDAIESILNQITPDIKDMVEICISDNASTDNTEEIVKEYQGKNICKIVYHKNEENIGADRNYLKVIEIANGEYCWWLGSDDALEDNILEMLLNKIKSTKRDFYMLTQNCYDINLENRFQCKHHPLLSYKSDKLLSLDEILTEAVYLIGYISVLIVKKNIFLQPMPQEDKYIGSMYIHTYKILYALNNGNTMYFIREPMVKWRADNDSFLEELKVFGRIKIDIIGYSSIAKDIFGENSKEYKKILKIRVINKMLGYILSLKSVNVNRKNIIELFECLKPFKVQYLKMYILASIPIPLFRVIRFVYRYTLKPIKKIEFK</sequence>
<reference evidence="2 3" key="1">
    <citation type="submission" date="2016-10" db="EMBL/GenBank/DDBJ databases">
        <authorList>
            <person name="de Groot N.N."/>
        </authorList>
    </citation>
    <scope>NUCLEOTIDE SEQUENCE [LARGE SCALE GENOMIC DNA]</scope>
    <source>
        <strain evidence="2 3">DSM 15269</strain>
    </source>
</reference>
<dbReference type="PANTHER" id="PTHR22916">
    <property type="entry name" value="GLYCOSYLTRANSFERASE"/>
    <property type="match status" value="1"/>
</dbReference>
<proteinExistence type="predicted"/>
<accession>A0A1H0BZB7</accession>
<dbReference type="Gene3D" id="3.90.550.10">
    <property type="entry name" value="Spore Coat Polysaccharide Biosynthesis Protein SpsA, Chain A"/>
    <property type="match status" value="1"/>
</dbReference>
<dbReference type="InterPro" id="IPR029044">
    <property type="entry name" value="Nucleotide-diphossugar_trans"/>
</dbReference>